<organism evidence="3 4">
    <name type="scientific">Tegillarca granosa</name>
    <name type="common">Malaysian cockle</name>
    <name type="synonym">Anadara granosa</name>
    <dbReference type="NCBI Taxonomy" id="220873"/>
    <lineage>
        <taxon>Eukaryota</taxon>
        <taxon>Metazoa</taxon>
        <taxon>Spiralia</taxon>
        <taxon>Lophotrochozoa</taxon>
        <taxon>Mollusca</taxon>
        <taxon>Bivalvia</taxon>
        <taxon>Autobranchia</taxon>
        <taxon>Pteriomorphia</taxon>
        <taxon>Arcoida</taxon>
        <taxon>Arcoidea</taxon>
        <taxon>Arcidae</taxon>
        <taxon>Tegillarca</taxon>
    </lineage>
</organism>
<dbReference type="InterPro" id="IPR003892">
    <property type="entry name" value="CUE"/>
</dbReference>
<sequence length="145" mass="16248">MATADTQPHKPSSRRRRTQAHRPENEFIPNNEANDSPPSTPAPPPPRAALPKRPTKQLDFNQAMSDFKCMFPTMDNDVIEAVLRANDGAVDATIDQLLTMSIDCDGRDSPDDLDIGLISQVSAYFNQLLSMSKYCYENCNNRDIY</sequence>
<dbReference type="PROSITE" id="PS51140">
    <property type="entry name" value="CUE"/>
    <property type="match status" value="1"/>
</dbReference>
<dbReference type="Pfam" id="PF02845">
    <property type="entry name" value="CUE"/>
    <property type="match status" value="1"/>
</dbReference>
<evidence type="ECO:0000313" key="3">
    <source>
        <dbReference type="EMBL" id="KAJ8313047.1"/>
    </source>
</evidence>
<dbReference type="PANTHER" id="PTHR13467">
    <property type="entry name" value="CUE DOMAIN CONTAINING PROTEIN 1"/>
    <property type="match status" value="1"/>
</dbReference>
<feature type="region of interest" description="Disordered" evidence="1">
    <location>
        <begin position="1"/>
        <end position="53"/>
    </location>
</feature>
<dbReference type="InterPro" id="IPR040195">
    <property type="entry name" value="CUE_CUED1"/>
</dbReference>
<proteinExistence type="predicted"/>
<name>A0ABQ9FB23_TEGGR</name>
<evidence type="ECO:0000256" key="1">
    <source>
        <dbReference type="SAM" id="MobiDB-lite"/>
    </source>
</evidence>
<dbReference type="EMBL" id="JARBDR010000440">
    <property type="protein sequence ID" value="KAJ8313047.1"/>
    <property type="molecule type" value="Genomic_DNA"/>
</dbReference>
<evidence type="ECO:0000259" key="2">
    <source>
        <dbReference type="PROSITE" id="PS51140"/>
    </source>
</evidence>
<dbReference type="Proteomes" id="UP001217089">
    <property type="component" value="Unassembled WGS sequence"/>
</dbReference>
<feature type="domain" description="CUE" evidence="2">
    <location>
        <begin position="59"/>
        <end position="102"/>
    </location>
</feature>
<dbReference type="SMART" id="SM00546">
    <property type="entry name" value="CUE"/>
    <property type="match status" value="1"/>
</dbReference>
<dbReference type="InterPro" id="IPR009060">
    <property type="entry name" value="UBA-like_sf"/>
</dbReference>
<protein>
    <recommendedName>
        <fullName evidence="2">CUE domain-containing protein</fullName>
    </recommendedName>
</protein>
<dbReference type="InterPro" id="IPR040192">
    <property type="entry name" value="CUEDC1"/>
</dbReference>
<dbReference type="Gene3D" id="1.10.8.10">
    <property type="entry name" value="DNA helicase RuvA subunit, C-terminal domain"/>
    <property type="match status" value="1"/>
</dbReference>
<evidence type="ECO:0000313" key="4">
    <source>
        <dbReference type="Proteomes" id="UP001217089"/>
    </source>
</evidence>
<dbReference type="CDD" id="cd14366">
    <property type="entry name" value="CUE_CUED1"/>
    <property type="match status" value="1"/>
</dbReference>
<feature type="compositionally biased region" description="Pro residues" evidence="1">
    <location>
        <begin position="38"/>
        <end position="48"/>
    </location>
</feature>
<dbReference type="SUPFAM" id="SSF46934">
    <property type="entry name" value="UBA-like"/>
    <property type="match status" value="1"/>
</dbReference>
<keyword evidence="4" id="KW-1185">Reference proteome</keyword>
<accession>A0ABQ9FB23</accession>
<feature type="compositionally biased region" description="Basic residues" evidence="1">
    <location>
        <begin position="11"/>
        <end position="20"/>
    </location>
</feature>
<reference evidence="3 4" key="1">
    <citation type="submission" date="2022-12" db="EMBL/GenBank/DDBJ databases">
        <title>Chromosome-level genome of Tegillarca granosa.</title>
        <authorList>
            <person name="Kim J."/>
        </authorList>
    </citation>
    <scope>NUCLEOTIDE SEQUENCE [LARGE SCALE GENOMIC DNA]</scope>
    <source>
        <strain evidence="3">Teg-2019</strain>
        <tissue evidence="3">Adductor muscle</tissue>
    </source>
</reference>
<feature type="compositionally biased region" description="Polar residues" evidence="1">
    <location>
        <begin position="1"/>
        <end position="10"/>
    </location>
</feature>
<comment type="caution">
    <text evidence="3">The sequence shown here is derived from an EMBL/GenBank/DDBJ whole genome shotgun (WGS) entry which is preliminary data.</text>
</comment>
<dbReference type="PANTHER" id="PTHR13467:SF3">
    <property type="entry name" value="CUE DOMAIN-CONTAINING PROTEIN 1"/>
    <property type="match status" value="1"/>
</dbReference>
<gene>
    <name evidence="3" type="ORF">KUTeg_010420</name>
</gene>